<dbReference type="InterPro" id="IPR027417">
    <property type="entry name" value="P-loop_NTPase"/>
</dbReference>
<proteinExistence type="inferred from homology"/>
<evidence type="ECO:0000256" key="2">
    <source>
        <dbReference type="ARBA" id="ARBA00007577"/>
    </source>
</evidence>
<dbReference type="SUPFAM" id="SSF52540">
    <property type="entry name" value="P-loop containing nucleoside triphosphate hydrolases"/>
    <property type="match status" value="1"/>
</dbReference>
<evidence type="ECO:0000256" key="5">
    <source>
        <dbReference type="ARBA" id="ARBA00022692"/>
    </source>
</evidence>
<dbReference type="InterPro" id="IPR011527">
    <property type="entry name" value="ABC1_TM_dom"/>
</dbReference>
<feature type="domain" description="ABC transmembrane type-1" evidence="13">
    <location>
        <begin position="70"/>
        <end position="360"/>
    </location>
</feature>
<evidence type="ECO:0000256" key="4">
    <source>
        <dbReference type="ARBA" id="ARBA00022554"/>
    </source>
</evidence>
<evidence type="ECO:0000256" key="9">
    <source>
        <dbReference type="ARBA" id="ARBA00023136"/>
    </source>
</evidence>
<feature type="domain" description="ABC transporter" evidence="12">
    <location>
        <begin position="394"/>
        <end position="631"/>
    </location>
</feature>
<feature type="transmembrane region" description="Helical" evidence="11">
    <location>
        <begin position="66"/>
        <end position="86"/>
    </location>
</feature>
<keyword evidence="8 11" id="KW-1133">Transmembrane helix</keyword>
<evidence type="ECO:0000256" key="3">
    <source>
        <dbReference type="ARBA" id="ARBA00022448"/>
    </source>
</evidence>
<evidence type="ECO:0000256" key="1">
    <source>
        <dbReference type="ARBA" id="ARBA00004128"/>
    </source>
</evidence>
<dbReference type="InterPro" id="IPR003593">
    <property type="entry name" value="AAA+_ATPase"/>
</dbReference>
<dbReference type="FunFam" id="3.40.50.300:FF:000836">
    <property type="entry name" value="ABC transporter B family member 25"/>
    <property type="match status" value="1"/>
</dbReference>
<reference evidence="15" key="1">
    <citation type="submission" date="2025-08" db="UniProtKB">
        <authorList>
            <consortium name="RefSeq"/>
        </authorList>
    </citation>
    <scope>IDENTIFICATION</scope>
</reference>
<dbReference type="PIRSF" id="PIRSF002773">
    <property type="entry name" value="ABC_prm/ATPase_B"/>
    <property type="match status" value="1"/>
</dbReference>
<keyword evidence="9 11" id="KW-0472">Membrane</keyword>
<dbReference type="InterPro" id="IPR003439">
    <property type="entry name" value="ABC_transporter-like_ATP-bd"/>
</dbReference>
<evidence type="ECO:0000259" key="12">
    <source>
        <dbReference type="PROSITE" id="PS50893"/>
    </source>
</evidence>
<keyword evidence="14" id="KW-1185">Reference proteome</keyword>
<accession>A0AAJ6TEC8</accession>
<evidence type="ECO:0000259" key="13">
    <source>
        <dbReference type="PROSITE" id="PS50929"/>
    </source>
</evidence>
<dbReference type="GO" id="GO:0005524">
    <property type="term" value="F:ATP binding"/>
    <property type="evidence" value="ECO:0007669"/>
    <property type="project" value="UniProtKB-KW"/>
</dbReference>
<dbReference type="PROSITE" id="PS50929">
    <property type="entry name" value="ABC_TM1F"/>
    <property type="match status" value="1"/>
</dbReference>
<dbReference type="GO" id="GO:0016887">
    <property type="term" value="F:ATP hydrolysis activity"/>
    <property type="evidence" value="ECO:0007669"/>
    <property type="project" value="InterPro"/>
</dbReference>
<dbReference type="GeneID" id="105114421"/>
<gene>
    <name evidence="15" type="primary">LOC105114421</name>
</gene>
<feature type="transmembrane region" description="Helical" evidence="11">
    <location>
        <begin position="333"/>
        <end position="357"/>
    </location>
</feature>
<sequence>MDRFGGAHGFGSGGSDERRALLSRGGGRKRNDASEDNQFTDLEHGDAVPAANVGFGRVLSLAKPDAVKLIIATLALLIASTSSILIPKFGGKIIDIVSGDIETPEQKAEALHAVNNTILEIFLIVITGSVCTALRAWLFSSTSERVVARLRSNLFAHLINQEVAFFDVTKTGELLSRLSEDTQIIKNAATTNLSEALRNVSTALIGLGFMFATSWKLTLLSLAVVPAISVAVRQFGRFLRELSHKTQAAAAASASIAEESFSAIRTVRSFAQESYEISRYSEKVDETLKLGLKQAKVVGLFLGGLNAASTLSVIVVVIYGANLTITGSMTAGALTSFILYSLTVGSSISGLSGLYTVAMKAAGSSRRVFQLLDRVSSMPKSGNKCPLGEQDGDVELDDVWFAYPSRPNHMVLKGITLKLQPGSKVALVGPSGGGKTTIANLIERFYDPIKGKILLNGVPLVEISHEHLHRKISIVSQEPVLFNCSIEDNIAYGCEGKVSSMDIENAAKMANAHDFIANFPDKYQTFVGERGVRLSGGQKQRVAIARALLTNPRILLLDEATSALDAESEYLVQDAMDSLMKGRTVLVIAHRLSTVQSADTVAVVSDGQIVERGSHGELLSKDGAYTALVKRQLQGPKTDVIV</sequence>
<feature type="transmembrane region" description="Helical" evidence="11">
    <location>
        <begin position="297"/>
        <end position="321"/>
    </location>
</feature>
<evidence type="ECO:0000256" key="6">
    <source>
        <dbReference type="ARBA" id="ARBA00022741"/>
    </source>
</evidence>
<name>A0AAJ6TEC8_POPEU</name>
<dbReference type="GO" id="GO:0005774">
    <property type="term" value="C:vacuolar membrane"/>
    <property type="evidence" value="ECO:0007669"/>
    <property type="project" value="UniProtKB-SubCell"/>
</dbReference>
<dbReference type="Gene3D" id="3.40.50.300">
    <property type="entry name" value="P-loop containing nucleotide triphosphate hydrolases"/>
    <property type="match status" value="1"/>
</dbReference>
<dbReference type="PROSITE" id="PS00211">
    <property type="entry name" value="ABC_TRANSPORTER_1"/>
    <property type="match status" value="1"/>
</dbReference>
<feature type="region of interest" description="Disordered" evidence="10">
    <location>
        <begin position="1"/>
        <end position="41"/>
    </location>
</feature>
<dbReference type="AlphaFoldDB" id="A0AAJ6TEC8"/>
<keyword evidence="4" id="KW-0926">Vacuole</keyword>
<dbReference type="InterPro" id="IPR017871">
    <property type="entry name" value="ABC_transporter-like_CS"/>
</dbReference>
<dbReference type="Gene3D" id="1.20.1560.10">
    <property type="entry name" value="ABC transporter type 1, transmembrane domain"/>
    <property type="match status" value="1"/>
</dbReference>
<evidence type="ECO:0000256" key="10">
    <source>
        <dbReference type="SAM" id="MobiDB-lite"/>
    </source>
</evidence>
<organism evidence="14 15">
    <name type="scientific">Populus euphratica</name>
    <name type="common">Euphrates poplar</name>
    <dbReference type="NCBI Taxonomy" id="75702"/>
    <lineage>
        <taxon>Eukaryota</taxon>
        <taxon>Viridiplantae</taxon>
        <taxon>Streptophyta</taxon>
        <taxon>Embryophyta</taxon>
        <taxon>Tracheophyta</taxon>
        <taxon>Spermatophyta</taxon>
        <taxon>Magnoliopsida</taxon>
        <taxon>eudicotyledons</taxon>
        <taxon>Gunneridae</taxon>
        <taxon>Pentapetalae</taxon>
        <taxon>rosids</taxon>
        <taxon>fabids</taxon>
        <taxon>Malpighiales</taxon>
        <taxon>Salicaceae</taxon>
        <taxon>Saliceae</taxon>
        <taxon>Populus</taxon>
    </lineage>
</organism>
<comment type="subcellular location">
    <subcellularLocation>
        <location evidence="1">Vacuole membrane</location>
        <topology evidence="1">Multi-pass membrane protein</topology>
    </subcellularLocation>
</comment>
<dbReference type="GO" id="GO:0005743">
    <property type="term" value="C:mitochondrial inner membrane"/>
    <property type="evidence" value="ECO:0007669"/>
    <property type="project" value="TreeGrafter"/>
</dbReference>
<dbReference type="Pfam" id="PF00005">
    <property type="entry name" value="ABC_tran"/>
    <property type="match status" value="1"/>
</dbReference>
<dbReference type="PANTHER" id="PTHR43394:SF1">
    <property type="entry name" value="ATP-BINDING CASSETTE SUB-FAMILY B MEMBER 10, MITOCHONDRIAL"/>
    <property type="match status" value="1"/>
</dbReference>
<evidence type="ECO:0000313" key="14">
    <source>
        <dbReference type="Proteomes" id="UP000694918"/>
    </source>
</evidence>
<dbReference type="InterPro" id="IPR036640">
    <property type="entry name" value="ABC1_TM_sf"/>
</dbReference>
<evidence type="ECO:0000313" key="15">
    <source>
        <dbReference type="RefSeq" id="XP_011009264.1"/>
    </source>
</evidence>
<dbReference type="FunFam" id="1.20.1560.10:FF:000058">
    <property type="entry name" value="ABC transporter B family member 25"/>
    <property type="match status" value="1"/>
</dbReference>
<evidence type="ECO:0000256" key="11">
    <source>
        <dbReference type="SAM" id="Phobius"/>
    </source>
</evidence>
<protein>
    <submittedName>
        <fullName evidence="15">ABC transporter B family member 25-like isoform X3</fullName>
    </submittedName>
</protein>
<keyword evidence="7" id="KW-0067">ATP-binding</keyword>
<dbReference type="PANTHER" id="PTHR43394">
    <property type="entry name" value="ATP-DEPENDENT PERMEASE MDL1, MITOCHONDRIAL"/>
    <property type="match status" value="1"/>
</dbReference>
<dbReference type="GO" id="GO:0090374">
    <property type="term" value="P:oligopeptide export from mitochondrion"/>
    <property type="evidence" value="ECO:0007669"/>
    <property type="project" value="TreeGrafter"/>
</dbReference>
<dbReference type="PROSITE" id="PS50893">
    <property type="entry name" value="ABC_TRANSPORTER_2"/>
    <property type="match status" value="1"/>
</dbReference>
<dbReference type="GO" id="GO:0015421">
    <property type="term" value="F:ABC-type oligopeptide transporter activity"/>
    <property type="evidence" value="ECO:0007669"/>
    <property type="project" value="TreeGrafter"/>
</dbReference>
<evidence type="ECO:0000256" key="8">
    <source>
        <dbReference type="ARBA" id="ARBA00022989"/>
    </source>
</evidence>
<comment type="similarity">
    <text evidence="2">Belongs to the ABC transporter superfamily. ABCB family. Multidrug resistance exporter (TC 3.A.1.201) subfamily.</text>
</comment>
<dbReference type="Proteomes" id="UP000694918">
    <property type="component" value="Unplaced"/>
</dbReference>
<dbReference type="InterPro" id="IPR039421">
    <property type="entry name" value="Type_1_exporter"/>
</dbReference>
<feature type="transmembrane region" description="Helical" evidence="11">
    <location>
        <begin position="117"/>
        <end position="138"/>
    </location>
</feature>
<keyword evidence="5 11" id="KW-0812">Transmembrane</keyword>
<dbReference type="SUPFAM" id="SSF90123">
    <property type="entry name" value="ABC transporter transmembrane region"/>
    <property type="match status" value="1"/>
</dbReference>
<keyword evidence="3" id="KW-0813">Transport</keyword>
<feature type="compositionally biased region" description="Gly residues" evidence="10">
    <location>
        <begin position="1"/>
        <end position="14"/>
    </location>
</feature>
<dbReference type="CDD" id="cd03249">
    <property type="entry name" value="ABC_MTABC3_MDL1_MDL2"/>
    <property type="match status" value="1"/>
</dbReference>
<dbReference type="GO" id="GO:0010044">
    <property type="term" value="P:response to aluminum ion"/>
    <property type="evidence" value="ECO:0007669"/>
    <property type="project" value="UniProtKB-ARBA"/>
</dbReference>
<dbReference type="Pfam" id="PF00664">
    <property type="entry name" value="ABC_membrane"/>
    <property type="match status" value="1"/>
</dbReference>
<evidence type="ECO:0000256" key="7">
    <source>
        <dbReference type="ARBA" id="ARBA00022840"/>
    </source>
</evidence>
<dbReference type="CDD" id="cd18780">
    <property type="entry name" value="ABC_6TM_AtABCB27_like"/>
    <property type="match status" value="1"/>
</dbReference>
<keyword evidence="6" id="KW-0547">Nucleotide-binding</keyword>
<dbReference type="SMART" id="SM00382">
    <property type="entry name" value="AAA"/>
    <property type="match status" value="1"/>
</dbReference>
<dbReference type="RefSeq" id="XP_011009264.1">
    <property type="nucleotide sequence ID" value="XM_011010962.1"/>
</dbReference>